<protein>
    <recommendedName>
        <fullName evidence="4">Endonuclease/exonuclease/phosphatase domain-containing protein</fullName>
    </recommendedName>
</protein>
<dbReference type="Proteomes" id="UP001066276">
    <property type="component" value="Chromosome 3_1"/>
</dbReference>
<gene>
    <name evidence="2" type="ORF">NDU88_006882</name>
</gene>
<organism evidence="2 3">
    <name type="scientific">Pleurodeles waltl</name>
    <name type="common">Iberian ribbed newt</name>
    <dbReference type="NCBI Taxonomy" id="8319"/>
    <lineage>
        <taxon>Eukaryota</taxon>
        <taxon>Metazoa</taxon>
        <taxon>Chordata</taxon>
        <taxon>Craniata</taxon>
        <taxon>Vertebrata</taxon>
        <taxon>Euteleostomi</taxon>
        <taxon>Amphibia</taxon>
        <taxon>Batrachia</taxon>
        <taxon>Caudata</taxon>
        <taxon>Salamandroidea</taxon>
        <taxon>Salamandridae</taxon>
        <taxon>Pleurodelinae</taxon>
        <taxon>Pleurodeles</taxon>
    </lineage>
</organism>
<dbReference type="EMBL" id="JANPWB010000005">
    <property type="protein sequence ID" value="KAJ1190143.1"/>
    <property type="molecule type" value="Genomic_DNA"/>
</dbReference>
<keyword evidence="1" id="KW-0732">Signal</keyword>
<dbReference type="Gene3D" id="3.60.10.10">
    <property type="entry name" value="Endonuclease/exonuclease/phosphatase"/>
    <property type="match status" value="1"/>
</dbReference>
<evidence type="ECO:0000313" key="3">
    <source>
        <dbReference type="Proteomes" id="UP001066276"/>
    </source>
</evidence>
<feature type="signal peptide" evidence="1">
    <location>
        <begin position="1"/>
        <end position="35"/>
    </location>
</feature>
<sequence>MLRGARAEGIGGAWAWLGPPWAGCLRLVGWSRCWADCALLVPTCRWTRLAPECGEDIWCCPRPDQIWPLGESRSRGLLHVGGGPTFHSDLEQELLPYVGIPIIWAGDFNCVLDGCLDRSPLKQGNKPHMAARLQETMDRLHFVDVWLTGAQNECLERDIQLEVLQAAL</sequence>
<evidence type="ECO:0008006" key="4">
    <source>
        <dbReference type="Google" id="ProtNLM"/>
    </source>
</evidence>
<dbReference type="InterPro" id="IPR036691">
    <property type="entry name" value="Endo/exonu/phosph_ase_sf"/>
</dbReference>
<evidence type="ECO:0000313" key="2">
    <source>
        <dbReference type="EMBL" id="KAJ1190143.1"/>
    </source>
</evidence>
<name>A0AAV7UMB8_PLEWA</name>
<keyword evidence="3" id="KW-1185">Reference proteome</keyword>
<comment type="caution">
    <text evidence="2">The sequence shown here is derived from an EMBL/GenBank/DDBJ whole genome shotgun (WGS) entry which is preliminary data.</text>
</comment>
<reference evidence="2" key="1">
    <citation type="journal article" date="2022" name="bioRxiv">
        <title>Sequencing and chromosome-scale assembly of the giantPleurodeles waltlgenome.</title>
        <authorList>
            <person name="Brown T."/>
            <person name="Elewa A."/>
            <person name="Iarovenko S."/>
            <person name="Subramanian E."/>
            <person name="Araus A.J."/>
            <person name="Petzold A."/>
            <person name="Susuki M."/>
            <person name="Suzuki K.-i.T."/>
            <person name="Hayashi T."/>
            <person name="Toyoda A."/>
            <person name="Oliveira C."/>
            <person name="Osipova E."/>
            <person name="Leigh N.D."/>
            <person name="Simon A."/>
            <person name="Yun M.H."/>
        </authorList>
    </citation>
    <scope>NUCLEOTIDE SEQUENCE</scope>
    <source>
        <strain evidence="2">20211129_DDA</strain>
        <tissue evidence="2">Liver</tissue>
    </source>
</reference>
<proteinExistence type="predicted"/>
<feature type="chain" id="PRO_5043686879" description="Endonuclease/exonuclease/phosphatase domain-containing protein" evidence="1">
    <location>
        <begin position="36"/>
        <end position="168"/>
    </location>
</feature>
<dbReference type="SUPFAM" id="SSF56219">
    <property type="entry name" value="DNase I-like"/>
    <property type="match status" value="1"/>
</dbReference>
<dbReference type="AlphaFoldDB" id="A0AAV7UMB8"/>
<evidence type="ECO:0000256" key="1">
    <source>
        <dbReference type="SAM" id="SignalP"/>
    </source>
</evidence>
<accession>A0AAV7UMB8</accession>